<comment type="similarity">
    <text evidence="2">Belongs to the complex I subunit 6 family.</text>
</comment>
<feature type="transmembrane region" description="Helical" evidence="16">
    <location>
        <begin position="139"/>
        <end position="159"/>
    </location>
</feature>
<evidence type="ECO:0000256" key="5">
    <source>
        <dbReference type="ARBA" id="ARBA00022448"/>
    </source>
</evidence>
<dbReference type="RefSeq" id="YP_192898.1">
    <property type="nucleotide sequence ID" value="NC_006678.1"/>
</dbReference>
<organism evidence="17">
    <name type="scientific">Gryllotalpa orientalis</name>
    <name type="common">Oriental mole cricket</name>
    <dbReference type="NCBI Taxonomy" id="213494"/>
    <lineage>
        <taxon>Eukaryota</taxon>
        <taxon>Metazoa</taxon>
        <taxon>Ecdysozoa</taxon>
        <taxon>Arthropoda</taxon>
        <taxon>Hexapoda</taxon>
        <taxon>Insecta</taxon>
        <taxon>Pterygota</taxon>
        <taxon>Neoptera</taxon>
        <taxon>Polyneoptera</taxon>
        <taxon>Orthoptera</taxon>
        <taxon>Ensifera</taxon>
        <taxon>Gryllidea</taxon>
        <taxon>Gryllotalpoidea</taxon>
        <taxon>Gryllotalpidae</taxon>
        <taxon>Gryllotalpinae</taxon>
        <taxon>Gryllotalpa</taxon>
    </lineage>
</organism>
<sequence length="170" mass="19863">MLLTLMMAMVLSMLIFIQLNHPLSMTMNIIMHTLLMCLMTGHLSPTFWFSYILFMIFIGGMLVLFLYITSLASNELFSASIMLLILVPMMLTMTFLLLIPDPLIPNLYMYTNDILYSNNWLNNLIQMILMKIYNYPTHFITIMLVFYLLLVLITIVKIINIFKGPLRKMD</sequence>
<keyword evidence="8" id="KW-1278">Translocase</keyword>
<dbReference type="GeneID" id="3251032"/>
<dbReference type="AlphaFoldDB" id="Q5ISE6"/>
<dbReference type="CTD" id="4541"/>
<evidence type="ECO:0000256" key="12">
    <source>
        <dbReference type="ARBA" id="ARBA00023128"/>
    </source>
</evidence>
<evidence type="ECO:0000256" key="2">
    <source>
        <dbReference type="ARBA" id="ARBA00005698"/>
    </source>
</evidence>
<dbReference type="EC" id="7.1.1.2" evidence="3"/>
<accession>Q5ISE6</accession>
<evidence type="ECO:0000256" key="10">
    <source>
        <dbReference type="ARBA" id="ARBA00022989"/>
    </source>
</evidence>
<geneLocation type="mitochondrion" evidence="17"/>
<dbReference type="PANTHER" id="PTHR11435:SF1">
    <property type="entry name" value="NADH-UBIQUINONE OXIDOREDUCTASE CHAIN 6"/>
    <property type="match status" value="1"/>
</dbReference>
<dbReference type="EMBL" id="AY660929">
    <property type="protein sequence ID" value="AAT64929.1"/>
    <property type="molecule type" value="Genomic_DNA"/>
</dbReference>
<evidence type="ECO:0000256" key="6">
    <source>
        <dbReference type="ARBA" id="ARBA00022660"/>
    </source>
</evidence>
<evidence type="ECO:0000256" key="4">
    <source>
        <dbReference type="ARBA" id="ARBA00021095"/>
    </source>
</evidence>
<name>Q5ISE6_GRYOR</name>
<evidence type="ECO:0000256" key="14">
    <source>
        <dbReference type="ARBA" id="ARBA00031019"/>
    </source>
</evidence>
<protein>
    <recommendedName>
        <fullName evidence="4">NADH-ubiquinone oxidoreductase chain 6</fullName>
        <ecNumber evidence="3">7.1.1.2</ecNumber>
    </recommendedName>
    <alternativeName>
        <fullName evidence="14">NADH dehydrogenase subunit 6</fullName>
    </alternativeName>
</protein>
<keyword evidence="6" id="KW-0679">Respiratory chain</keyword>
<keyword evidence="7 16" id="KW-0812">Transmembrane</keyword>
<keyword evidence="12 17" id="KW-0496">Mitochondrion</keyword>
<evidence type="ECO:0000256" key="7">
    <source>
        <dbReference type="ARBA" id="ARBA00022692"/>
    </source>
</evidence>
<dbReference type="GO" id="GO:0031966">
    <property type="term" value="C:mitochondrial membrane"/>
    <property type="evidence" value="ECO:0007669"/>
    <property type="project" value="UniProtKB-SubCell"/>
</dbReference>
<keyword evidence="9" id="KW-0249">Electron transport</keyword>
<keyword evidence="5" id="KW-0813">Transport</keyword>
<evidence type="ECO:0000256" key="16">
    <source>
        <dbReference type="SAM" id="Phobius"/>
    </source>
</evidence>
<evidence type="ECO:0000256" key="11">
    <source>
        <dbReference type="ARBA" id="ARBA00023027"/>
    </source>
</evidence>
<comment type="catalytic activity">
    <reaction evidence="15">
        <text>a ubiquinone + NADH + 5 H(+)(in) = a ubiquinol + NAD(+) + 4 H(+)(out)</text>
        <dbReference type="Rhea" id="RHEA:29091"/>
        <dbReference type="Rhea" id="RHEA-COMP:9565"/>
        <dbReference type="Rhea" id="RHEA-COMP:9566"/>
        <dbReference type="ChEBI" id="CHEBI:15378"/>
        <dbReference type="ChEBI" id="CHEBI:16389"/>
        <dbReference type="ChEBI" id="CHEBI:17976"/>
        <dbReference type="ChEBI" id="CHEBI:57540"/>
        <dbReference type="ChEBI" id="CHEBI:57945"/>
        <dbReference type="EC" id="7.1.1.2"/>
    </reaction>
</comment>
<dbReference type="PANTHER" id="PTHR11435">
    <property type="entry name" value="NADH UBIQUINONE OXIDOREDUCTASE SUBUNIT ND6"/>
    <property type="match status" value="1"/>
</dbReference>
<keyword evidence="11" id="KW-0520">NAD</keyword>
<evidence type="ECO:0000256" key="3">
    <source>
        <dbReference type="ARBA" id="ARBA00012944"/>
    </source>
</evidence>
<keyword evidence="13 16" id="KW-0472">Membrane</keyword>
<evidence type="ECO:0000313" key="17">
    <source>
        <dbReference type="EMBL" id="AAT64929.1"/>
    </source>
</evidence>
<evidence type="ECO:0000256" key="1">
    <source>
        <dbReference type="ARBA" id="ARBA00004225"/>
    </source>
</evidence>
<evidence type="ECO:0000256" key="13">
    <source>
        <dbReference type="ARBA" id="ARBA00023136"/>
    </source>
</evidence>
<gene>
    <name evidence="17" type="primary">ND6</name>
</gene>
<proteinExistence type="inferred from homology"/>
<evidence type="ECO:0000256" key="9">
    <source>
        <dbReference type="ARBA" id="ARBA00022982"/>
    </source>
</evidence>
<keyword evidence="10 16" id="KW-1133">Transmembrane helix</keyword>
<dbReference type="InterPro" id="IPR050269">
    <property type="entry name" value="ComplexI_Subunit6"/>
</dbReference>
<evidence type="ECO:0000256" key="15">
    <source>
        <dbReference type="ARBA" id="ARBA00049551"/>
    </source>
</evidence>
<reference evidence="17" key="1">
    <citation type="journal article" date="2005" name="Gene">
        <title>The complete nucleotide sequence and gene organization of the mitochondrial genome of the oriental mole cricket, Gryllotalpa orientalis (Orthoptera: Gryllotalpidae).</title>
        <authorList>
            <person name="Kim I."/>
            <person name="Cha S.Y."/>
            <person name="Yoon M.H."/>
            <person name="Hwang J.S."/>
            <person name="Lee S.M."/>
            <person name="Jin B.R."/>
        </authorList>
    </citation>
    <scope>NUCLEOTIDE SEQUENCE</scope>
</reference>
<evidence type="ECO:0000256" key="8">
    <source>
        <dbReference type="ARBA" id="ARBA00022967"/>
    </source>
</evidence>
<feature type="transmembrane region" description="Helical" evidence="16">
    <location>
        <begin position="47"/>
        <end position="69"/>
    </location>
</feature>
<dbReference type="GO" id="GO:0008137">
    <property type="term" value="F:NADH dehydrogenase (ubiquinone) activity"/>
    <property type="evidence" value="ECO:0007669"/>
    <property type="project" value="UniProtKB-EC"/>
</dbReference>
<feature type="transmembrane region" description="Helical" evidence="16">
    <location>
        <begin position="76"/>
        <end position="99"/>
    </location>
</feature>
<comment type="subcellular location">
    <subcellularLocation>
        <location evidence="1">Mitochondrion membrane</location>
        <topology evidence="1">Multi-pass membrane protein</topology>
    </subcellularLocation>
</comment>